<sequence>MKTYRIYIKPYDPRASVVISSVTNRESTGKDTGDGGIMTCICEEVQLYKVVQALETSDILSLEKVVVLP</sequence>
<reference evidence="1 2" key="1">
    <citation type="journal article" date="2016" name="Nat. Commun.">
        <title>Thousands of microbial genomes shed light on interconnected biogeochemical processes in an aquifer system.</title>
        <authorList>
            <person name="Anantharaman K."/>
            <person name="Brown C.T."/>
            <person name="Hug L.A."/>
            <person name="Sharon I."/>
            <person name="Castelle C.J."/>
            <person name="Probst A.J."/>
            <person name="Thomas B.C."/>
            <person name="Singh A."/>
            <person name="Wilkins M.J."/>
            <person name="Karaoz U."/>
            <person name="Brodie E.L."/>
            <person name="Williams K.H."/>
            <person name="Hubbard S.S."/>
            <person name="Banfield J.F."/>
        </authorList>
    </citation>
    <scope>NUCLEOTIDE SEQUENCE [LARGE SCALE GENOMIC DNA]</scope>
</reference>
<proteinExistence type="predicted"/>
<comment type="caution">
    <text evidence="1">The sequence shown here is derived from an EMBL/GenBank/DDBJ whole genome shotgun (WGS) entry which is preliminary data.</text>
</comment>
<dbReference type="AlphaFoldDB" id="A0A1F4W2R3"/>
<dbReference type="Proteomes" id="UP000176614">
    <property type="component" value="Unassembled WGS sequence"/>
</dbReference>
<dbReference type="EMBL" id="MEVT01000006">
    <property type="protein sequence ID" value="OGC63333.1"/>
    <property type="molecule type" value="Genomic_DNA"/>
</dbReference>
<protein>
    <submittedName>
        <fullName evidence="1">Uncharacterized protein</fullName>
    </submittedName>
</protein>
<evidence type="ECO:0000313" key="1">
    <source>
        <dbReference type="EMBL" id="OGC63333.1"/>
    </source>
</evidence>
<evidence type="ECO:0000313" key="2">
    <source>
        <dbReference type="Proteomes" id="UP000176614"/>
    </source>
</evidence>
<name>A0A1F4W2R3_UNCKA</name>
<accession>A0A1F4W2R3</accession>
<gene>
    <name evidence="1" type="ORF">A2264_01180</name>
</gene>
<organism evidence="1 2">
    <name type="scientific">candidate division WWE3 bacterium RIFOXYA2_FULL_46_9</name>
    <dbReference type="NCBI Taxonomy" id="1802636"/>
    <lineage>
        <taxon>Bacteria</taxon>
        <taxon>Katanobacteria</taxon>
    </lineage>
</organism>